<dbReference type="PANTHER" id="PTHR37833:SF1">
    <property type="entry name" value="SIGNAL PEPTIDE PROTEIN"/>
    <property type="match status" value="1"/>
</dbReference>
<organism evidence="2 3">
    <name type="scientific">Flavobacterium arcticum</name>
    <dbReference type="NCBI Taxonomy" id="1784713"/>
    <lineage>
        <taxon>Bacteria</taxon>
        <taxon>Pseudomonadati</taxon>
        <taxon>Bacteroidota</taxon>
        <taxon>Flavobacteriia</taxon>
        <taxon>Flavobacteriales</taxon>
        <taxon>Flavobacteriaceae</taxon>
        <taxon>Flavobacterium</taxon>
    </lineage>
</organism>
<name>A0A345HF73_9FLAO</name>
<proteinExistence type="predicted"/>
<dbReference type="KEGG" id="fat:DVK85_05680"/>
<reference evidence="2 3" key="1">
    <citation type="submission" date="2018-07" db="EMBL/GenBank/DDBJ databases">
        <title>Complete genome sequence of Flavobacterium arcticum type strain SM1502T.</title>
        <authorList>
            <person name="Li Y."/>
            <person name="Li D.-D."/>
        </authorList>
    </citation>
    <scope>NUCLEOTIDE SEQUENCE [LARGE SCALE GENOMIC DNA]</scope>
    <source>
        <strain evidence="2 3">SM1502</strain>
    </source>
</reference>
<dbReference type="Gene3D" id="2.60.40.10">
    <property type="entry name" value="Immunoglobulins"/>
    <property type="match status" value="1"/>
</dbReference>
<accession>A0A345HF73</accession>
<dbReference type="Proteomes" id="UP000253951">
    <property type="component" value="Chromosome"/>
</dbReference>
<keyword evidence="3" id="KW-1185">Reference proteome</keyword>
<gene>
    <name evidence="2" type="ORF">DVK85_05680</name>
</gene>
<dbReference type="InterPro" id="IPR011467">
    <property type="entry name" value="DUF1573"/>
</dbReference>
<dbReference type="Pfam" id="PF07610">
    <property type="entry name" value="DUF1573"/>
    <property type="match status" value="1"/>
</dbReference>
<dbReference type="InterPro" id="IPR013783">
    <property type="entry name" value="Ig-like_fold"/>
</dbReference>
<keyword evidence="1" id="KW-0732">Signal</keyword>
<protein>
    <submittedName>
        <fullName evidence="2">DUF1573 domain-containing protein</fullName>
    </submittedName>
</protein>
<feature type="chain" id="PRO_5016749162" evidence="1">
    <location>
        <begin position="24"/>
        <end position="155"/>
    </location>
</feature>
<evidence type="ECO:0000313" key="2">
    <source>
        <dbReference type="EMBL" id="AXG75233.1"/>
    </source>
</evidence>
<dbReference type="PANTHER" id="PTHR37833">
    <property type="entry name" value="LIPOPROTEIN-RELATED"/>
    <property type="match status" value="1"/>
</dbReference>
<feature type="signal peptide" evidence="1">
    <location>
        <begin position="1"/>
        <end position="23"/>
    </location>
</feature>
<sequence>MKSLKFTLFAAAGALLLTFSANAQSAAAKNTRTATSEQKNMQPSEISWTEDSHNFGEIEQGTPVSHEFTFKNTTKQTVLITNVKASCGCTATNYTKTPIKPGETGSVTATYNARNGGNFNKTVSVTTNDSDVKKVLKIKGKVMTPAVEAAPAKKQ</sequence>
<evidence type="ECO:0000256" key="1">
    <source>
        <dbReference type="SAM" id="SignalP"/>
    </source>
</evidence>
<evidence type="ECO:0000313" key="3">
    <source>
        <dbReference type="Proteomes" id="UP000253951"/>
    </source>
</evidence>
<dbReference type="RefSeq" id="WP_114678990.1">
    <property type="nucleotide sequence ID" value="NZ_CP031188.1"/>
</dbReference>
<dbReference type="OrthoDB" id="826619at2"/>
<dbReference type="AlphaFoldDB" id="A0A345HF73"/>
<dbReference type="EMBL" id="CP031188">
    <property type="protein sequence ID" value="AXG75233.1"/>
    <property type="molecule type" value="Genomic_DNA"/>
</dbReference>